<evidence type="ECO:0000313" key="2">
    <source>
        <dbReference type="EMBL" id="PWQ92732.1"/>
    </source>
</evidence>
<comment type="caution">
    <text evidence="2">The sequence shown here is derived from an EMBL/GenBank/DDBJ whole genome shotgun (WGS) entry which is preliminary data.</text>
</comment>
<dbReference type="OrthoDB" id="5625556at2"/>
<organism evidence="2 3">
    <name type="scientific">Leucothrix pacifica</name>
    <dbReference type="NCBI Taxonomy" id="1247513"/>
    <lineage>
        <taxon>Bacteria</taxon>
        <taxon>Pseudomonadati</taxon>
        <taxon>Pseudomonadota</taxon>
        <taxon>Gammaproteobacteria</taxon>
        <taxon>Thiotrichales</taxon>
        <taxon>Thiotrichaceae</taxon>
        <taxon>Leucothrix</taxon>
    </lineage>
</organism>
<evidence type="ECO:0000256" key="1">
    <source>
        <dbReference type="SAM" id="MobiDB-lite"/>
    </source>
</evidence>
<name>A0A317C9J6_9GAMM</name>
<dbReference type="Proteomes" id="UP000245539">
    <property type="component" value="Unassembled WGS sequence"/>
</dbReference>
<reference evidence="2 3" key="1">
    <citation type="submission" date="2018-05" db="EMBL/GenBank/DDBJ databases">
        <title>Leucothrix arctica sp. nov., isolated from Arctic seawater.</title>
        <authorList>
            <person name="Choi A."/>
            <person name="Baek K."/>
        </authorList>
    </citation>
    <scope>NUCLEOTIDE SEQUENCE [LARGE SCALE GENOMIC DNA]</scope>
    <source>
        <strain evidence="2 3">JCM 18388</strain>
    </source>
</reference>
<feature type="region of interest" description="Disordered" evidence="1">
    <location>
        <begin position="102"/>
        <end position="160"/>
    </location>
</feature>
<keyword evidence="3" id="KW-1185">Reference proteome</keyword>
<gene>
    <name evidence="2" type="ORF">DKW60_19630</name>
</gene>
<dbReference type="AlphaFoldDB" id="A0A317C9J6"/>
<dbReference type="EMBL" id="QGKM01000077">
    <property type="protein sequence ID" value="PWQ92732.1"/>
    <property type="molecule type" value="Genomic_DNA"/>
</dbReference>
<proteinExistence type="predicted"/>
<feature type="compositionally biased region" description="Basic and acidic residues" evidence="1">
    <location>
        <begin position="134"/>
        <end position="144"/>
    </location>
</feature>
<evidence type="ECO:0000313" key="3">
    <source>
        <dbReference type="Proteomes" id="UP000245539"/>
    </source>
</evidence>
<sequence length="160" mass="17930">MKSNAYADLAQLLHELSVPLAAKHSGTFFIATEDNTSCRFAIKDGEITHCCYKRFHGSEAIQAIQAGLRGRAAFSENNNSLFRESDKVNHQDVVHQLGLTFPQTAATDEPSVEKKPAPEEPTYLKKTYRGQEILTERPKPDTKNAVKKPPRMYRGQIVND</sequence>
<protein>
    <submittedName>
        <fullName evidence="2">Uncharacterized protein</fullName>
    </submittedName>
</protein>
<accession>A0A317C9J6</accession>
<dbReference type="RefSeq" id="WP_109839374.1">
    <property type="nucleotide sequence ID" value="NZ_QGKM01000077.1"/>
</dbReference>